<accession>A0ABQ2LCE2</accession>
<keyword evidence="1" id="KW-0812">Transmembrane</keyword>
<name>A0ABQ2LCE2_9PROT</name>
<evidence type="ECO:0000313" key="3">
    <source>
        <dbReference type="Proteomes" id="UP000602381"/>
    </source>
</evidence>
<keyword evidence="1" id="KW-0472">Membrane</keyword>
<sequence>MSERIKPIATAIVVALFLGIEMEALFYEVISFLPAEPVVSGAMQTLALAATIIFVVRFGKHAISVEMEMASCGAPYPHDPRVGAKEAAD</sequence>
<keyword evidence="1" id="KW-1133">Transmembrane helix</keyword>
<dbReference type="Proteomes" id="UP000602381">
    <property type="component" value="Unassembled WGS sequence"/>
</dbReference>
<organism evidence="2 3">
    <name type="scientific">Iodidimonas muriae</name>
    <dbReference type="NCBI Taxonomy" id="261467"/>
    <lineage>
        <taxon>Bacteria</taxon>
        <taxon>Pseudomonadati</taxon>
        <taxon>Pseudomonadota</taxon>
        <taxon>Alphaproteobacteria</taxon>
        <taxon>Iodidimonadales</taxon>
        <taxon>Iodidimonadaceae</taxon>
        <taxon>Iodidimonas</taxon>
    </lineage>
</organism>
<feature type="transmembrane region" description="Helical" evidence="1">
    <location>
        <begin position="38"/>
        <end position="59"/>
    </location>
</feature>
<protein>
    <submittedName>
        <fullName evidence="2">Uncharacterized protein</fullName>
    </submittedName>
</protein>
<gene>
    <name evidence="2" type="ORF">GCM10007972_13050</name>
</gene>
<reference evidence="3" key="1">
    <citation type="journal article" date="2019" name="Int. J. Syst. Evol. Microbiol.">
        <title>The Global Catalogue of Microorganisms (GCM) 10K type strain sequencing project: providing services to taxonomists for standard genome sequencing and annotation.</title>
        <authorList>
            <consortium name="The Broad Institute Genomics Platform"/>
            <consortium name="The Broad Institute Genome Sequencing Center for Infectious Disease"/>
            <person name="Wu L."/>
            <person name="Ma J."/>
        </authorList>
    </citation>
    <scope>NUCLEOTIDE SEQUENCE [LARGE SCALE GENOMIC DNA]</scope>
    <source>
        <strain evidence="3">JCM 17843</strain>
    </source>
</reference>
<dbReference type="EMBL" id="BMOV01000003">
    <property type="protein sequence ID" value="GGO10361.1"/>
    <property type="molecule type" value="Genomic_DNA"/>
</dbReference>
<proteinExistence type="predicted"/>
<keyword evidence="3" id="KW-1185">Reference proteome</keyword>
<evidence type="ECO:0000313" key="2">
    <source>
        <dbReference type="EMBL" id="GGO10361.1"/>
    </source>
</evidence>
<evidence type="ECO:0000256" key="1">
    <source>
        <dbReference type="SAM" id="Phobius"/>
    </source>
</evidence>
<comment type="caution">
    <text evidence="2">The sequence shown here is derived from an EMBL/GenBank/DDBJ whole genome shotgun (WGS) entry which is preliminary data.</text>
</comment>